<evidence type="ECO:0000313" key="7">
    <source>
        <dbReference type="Proteomes" id="UP000027178"/>
    </source>
</evidence>
<feature type="domain" description="HTH tetR-type" evidence="5">
    <location>
        <begin position="1"/>
        <end position="55"/>
    </location>
</feature>
<dbReference type="eggNOG" id="COG1309">
    <property type="taxonomic scope" value="Bacteria"/>
</dbReference>
<dbReference type="SUPFAM" id="SSF48498">
    <property type="entry name" value="Tetracyclin repressor-like, C-terminal domain"/>
    <property type="match status" value="1"/>
</dbReference>
<dbReference type="PRINTS" id="PR00455">
    <property type="entry name" value="HTHTETR"/>
</dbReference>
<dbReference type="PATRIC" id="fig|1348663.4.peg.1272"/>
<dbReference type="SUPFAM" id="SSF46689">
    <property type="entry name" value="Homeodomain-like"/>
    <property type="match status" value="1"/>
</dbReference>
<evidence type="ECO:0000313" key="6">
    <source>
        <dbReference type="EMBL" id="KDN86883.1"/>
    </source>
</evidence>
<name>A0A066YZB1_9ACTN</name>
<comment type="caution">
    <text evidence="6">The sequence shown here is derived from an EMBL/GenBank/DDBJ whole genome shotgun (WGS) entry which is preliminary data.</text>
</comment>
<dbReference type="GO" id="GO:0000976">
    <property type="term" value="F:transcription cis-regulatory region binding"/>
    <property type="evidence" value="ECO:0007669"/>
    <property type="project" value="TreeGrafter"/>
</dbReference>
<keyword evidence="7" id="KW-1185">Reference proteome</keyword>
<protein>
    <recommendedName>
        <fullName evidence="5">HTH tetR-type domain-containing protein</fullName>
    </recommendedName>
</protein>
<dbReference type="GO" id="GO:0003700">
    <property type="term" value="F:DNA-binding transcription factor activity"/>
    <property type="evidence" value="ECO:0007669"/>
    <property type="project" value="TreeGrafter"/>
</dbReference>
<dbReference type="PANTHER" id="PTHR30055">
    <property type="entry name" value="HTH-TYPE TRANSCRIPTIONAL REGULATOR RUTR"/>
    <property type="match status" value="1"/>
</dbReference>
<sequence>MLDAAAHEFALHGYQSAKLHDVITRTGMTKGALYAHFPSKHHLATALVDDTAAHWQQPPAPAALTHLLHDLVTRLHTDPRFRAALRLTVDPDWTPDRPPVLYHRLHHHLTTAIRAGHPATPRPPHTHAHLILAVLHGTTRLSPAPAPHHIHHTTRILHATLHTTRPPAPD</sequence>
<gene>
    <name evidence="6" type="ORF">KCH_13290</name>
</gene>
<evidence type="ECO:0000256" key="3">
    <source>
        <dbReference type="ARBA" id="ARBA00023163"/>
    </source>
</evidence>
<feature type="DNA-binding region" description="H-T-H motif" evidence="4">
    <location>
        <begin position="18"/>
        <end position="37"/>
    </location>
</feature>
<dbReference type="InterPro" id="IPR036271">
    <property type="entry name" value="Tet_transcr_reg_TetR-rel_C_sf"/>
</dbReference>
<evidence type="ECO:0000256" key="2">
    <source>
        <dbReference type="ARBA" id="ARBA00023125"/>
    </source>
</evidence>
<reference evidence="6 7" key="1">
    <citation type="submission" date="2014-05" db="EMBL/GenBank/DDBJ databases">
        <title>Draft Genome Sequence of Kitasatospora cheerisanensis KCTC 2395.</title>
        <authorList>
            <person name="Nam D.H."/>
        </authorList>
    </citation>
    <scope>NUCLEOTIDE SEQUENCE [LARGE SCALE GENOMIC DNA]</scope>
    <source>
        <strain evidence="6 7">KCTC 2395</strain>
    </source>
</reference>
<dbReference type="InterPro" id="IPR009057">
    <property type="entry name" value="Homeodomain-like_sf"/>
</dbReference>
<keyword evidence="2 4" id="KW-0238">DNA-binding</keyword>
<dbReference type="PROSITE" id="PS50977">
    <property type="entry name" value="HTH_TETR_2"/>
    <property type="match status" value="1"/>
</dbReference>
<dbReference type="Gene3D" id="1.10.357.10">
    <property type="entry name" value="Tetracycline Repressor, domain 2"/>
    <property type="match status" value="1"/>
</dbReference>
<dbReference type="InterPro" id="IPR050109">
    <property type="entry name" value="HTH-type_TetR-like_transc_reg"/>
</dbReference>
<dbReference type="PANTHER" id="PTHR30055:SF234">
    <property type="entry name" value="HTH-TYPE TRANSCRIPTIONAL REGULATOR BETI"/>
    <property type="match status" value="1"/>
</dbReference>
<dbReference type="InterPro" id="IPR001647">
    <property type="entry name" value="HTH_TetR"/>
</dbReference>
<keyword evidence="1" id="KW-0805">Transcription regulation</keyword>
<dbReference type="EMBL" id="JNBY01000051">
    <property type="protein sequence ID" value="KDN86883.1"/>
    <property type="molecule type" value="Genomic_DNA"/>
</dbReference>
<organism evidence="6 7">
    <name type="scientific">Kitasatospora cheerisanensis KCTC 2395</name>
    <dbReference type="NCBI Taxonomy" id="1348663"/>
    <lineage>
        <taxon>Bacteria</taxon>
        <taxon>Bacillati</taxon>
        <taxon>Actinomycetota</taxon>
        <taxon>Actinomycetes</taxon>
        <taxon>Kitasatosporales</taxon>
        <taxon>Streptomycetaceae</taxon>
        <taxon>Kitasatospora</taxon>
    </lineage>
</organism>
<dbReference type="Pfam" id="PF00440">
    <property type="entry name" value="TetR_N"/>
    <property type="match status" value="1"/>
</dbReference>
<proteinExistence type="predicted"/>
<dbReference type="HOGENOM" id="CLU_069356_8_1_11"/>
<evidence type="ECO:0000256" key="1">
    <source>
        <dbReference type="ARBA" id="ARBA00023015"/>
    </source>
</evidence>
<dbReference type="AlphaFoldDB" id="A0A066YZB1"/>
<evidence type="ECO:0000256" key="4">
    <source>
        <dbReference type="PROSITE-ProRule" id="PRU00335"/>
    </source>
</evidence>
<keyword evidence="3" id="KW-0804">Transcription</keyword>
<accession>A0A066YZB1</accession>
<evidence type="ECO:0000259" key="5">
    <source>
        <dbReference type="PROSITE" id="PS50977"/>
    </source>
</evidence>
<dbReference type="Proteomes" id="UP000027178">
    <property type="component" value="Unassembled WGS sequence"/>
</dbReference>